<accession>A0ABR7G4P5</accession>
<evidence type="ECO:0000313" key="2">
    <source>
        <dbReference type="Proteomes" id="UP000631576"/>
    </source>
</evidence>
<dbReference type="RefSeq" id="WP_117990204.1">
    <property type="nucleotide sequence ID" value="NZ_JACOPE010000001.1"/>
</dbReference>
<evidence type="ECO:0000313" key="1">
    <source>
        <dbReference type="EMBL" id="MBC5682419.1"/>
    </source>
</evidence>
<protein>
    <submittedName>
        <fullName evidence="1">Uncharacterized protein</fullName>
    </submittedName>
</protein>
<comment type="caution">
    <text evidence="1">The sequence shown here is derived from an EMBL/GenBank/DDBJ whole genome shotgun (WGS) entry which is preliminary data.</text>
</comment>
<dbReference type="Proteomes" id="UP000631576">
    <property type="component" value="Unassembled WGS sequence"/>
</dbReference>
<dbReference type="EMBL" id="JACOPE010000001">
    <property type="protein sequence ID" value="MBC5682419.1"/>
    <property type="molecule type" value="Genomic_DNA"/>
</dbReference>
<organism evidence="1 2">
    <name type="scientific">Ruminococcus hominis</name>
    <dbReference type="NCBI Taxonomy" id="2763065"/>
    <lineage>
        <taxon>Bacteria</taxon>
        <taxon>Bacillati</taxon>
        <taxon>Bacillota</taxon>
        <taxon>Clostridia</taxon>
        <taxon>Eubacteriales</taxon>
        <taxon>Oscillospiraceae</taxon>
        <taxon>Ruminococcus</taxon>
    </lineage>
</organism>
<proteinExistence type="predicted"/>
<sequence>MNELYEAIEKKIKDAGYPRKISGVDVYNDICDQIDGKENGTYILLSKFEDDVVFEYHITIQDEDFNLGILTMKTPEGVFEADFDAE</sequence>
<keyword evidence="2" id="KW-1185">Reference proteome</keyword>
<gene>
    <name evidence="1" type="ORF">H8S40_02300</name>
</gene>
<reference evidence="1 2" key="1">
    <citation type="submission" date="2020-08" db="EMBL/GenBank/DDBJ databases">
        <title>Genome public.</title>
        <authorList>
            <person name="Liu C."/>
            <person name="Sun Q."/>
        </authorList>
    </citation>
    <scope>NUCLEOTIDE SEQUENCE [LARGE SCALE GENOMIC DNA]</scope>
    <source>
        <strain evidence="1 2">NSJ-13</strain>
    </source>
</reference>
<name>A0ABR7G4P5_9FIRM</name>